<dbReference type="RefSeq" id="WP_090960039.1">
    <property type="nucleotide sequence ID" value="NZ_FOVG01000001.1"/>
</dbReference>
<feature type="compositionally biased region" description="Basic and acidic residues" evidence="1">
    <location>
        <begin position="36"/>
        <end position="66"/>
    </location>
</feature>
<feature type="region of interest" description="Disordered" evidence="1">
    <location>
        <begin position="1"/>
        <end position="66"/>
    </location>
</feature>
<sequence length="66" mass="7390">MFKHNTNEERKKEGDVSKSLPEAAPHAGNAYEEDDHPATDAPKDHGEVPRKNDDSQDDKKDPYKAS</sequence>
<gene>
    <name evidence="2" type="ORF">SAMN05428971_0683</name>
</gene>
<dbReference type="AlphaFoldDB" id="A0A1I4XEW8"/>
<accession>A0A1I4XEW8</accession>
<keyword evidence="3" id="KW-1185">Reference proteome</keyword>
<protein>
    <submittedName>
        <fullName evidence="2">Uncharacterized protein</fullName>
    </submittedName>
</protein>
<organism evidence="2 3">
    <name type="scientific">Candidatus Pantoea varia</name>
    <dbReference type="NCBI Taxonomy" id="1881036"/>
    <lineage>
        <taxon>Bacteria</taxon>
        <taxon>Pseudomonadati</taxon>
        <taxon>Pseudomonadota</taxon>
        <taxon>Gammaproteobacteria</taxon>
        <taxon>Enterobacterales</taxon>
        <taxon>Erwiniaceae</taxon>
        <taxon>Pantoea</taxon>
    </lineage>
</organism>
<reference evidence="3" key="1">
    <citation type="submission" date="2016-10" db="EMBL/GenBank/DDBJ databases">
        <authorList>
            <person name="Varghese N."/>
            <person name="Submissions S."/>
        </authorList>
    </citation>
    <scope>NUCLEOTIDE SEQUENCE [LARGE SCALE GENOMIC DNA]</scope>
    <source>
        <strain evidence="3">OV426</strain>
    </source>
</reference>
<name>A0A1I4XEW8_9GAMM</name>
<dbReference type="EMBL" id="FOVG01000001">
    <property type="protein sequence ID" value="SFN24202.1"/>
    <property type="molecule type" value="Genomic_DNA"/>
</dbReference>
<feature type="compositionally biased region" description="Basic and acidic residues" evidence="1">
    <location>
        <begin position="1"/>
        <end position="16"/>
    </location>
</feature>
<proteinExistence type="predicted"/>
<evidence type="ECO:0000256" key="1">
    <source>
        <dbReference type="SAM" id="MobiDB-lite"/>
    </source>
</evidence>
<evidence type="ECO:0000313" key="2">
    <source>
        <dbReference type="EMBL" id="SFN24202.1"/>
    </source>
</evidence>
<dbReference type="Proteomes" id="UP000198968">
    <property type="component" value="Unassembled WGS sequence"/>
</dbReference>
<dbReference type="OrthoDB" id="6521941at2"/>
<evidence type="ECO:0000313" key="3">
    <source>
        <dbReference type="Proteomes" id="UP000198968"/>
    </source>
</evidence>